<dbReference type="AlphaFoldDB" id="A0A699IUA7"/>
<proteinExistence type="predicted"/>
<sequence>MSLPPRVPPPPLTQESGSMDITLTLSPITLLDIQFITPSPLFGHPISWNLLEAHGATCLCCINNRSLSLEENILILLKGSGNVVSLVIEWKKGVESDGLLAFHDHFKVFEFVLEQVDALLDQRHLNMKYLVKIRKQARILKLETKTFEDYCSDIQYAVSIKEDTAYLCLHFTKDHKG</sequence>
<organism evidence="1">
    <name type="scientific">Tanacetum cinerariifolium</name>
    <name type="common">Dalmatian daisy</name>
    <name type="synonym">Chrysanthemum cinerariifolium</name>
    <dbReference type="NCBI Taxonomy" id="118510"/>
    <lineage>
        <taxon>Eukaryota</taxon>
        <taxon>Viridiplantae</taxon>
        <taxon>Streptophyta</taxon>
        <taxon>Embryophyta</taxon>
        <taxon>Tracheophyta</taxon>
        <taxon>Spermatophyta</taxon>
        <taxon>Magnoliopsida</taxon>
        <taxon>eudicotyledons</taxon>
        <taxon>Gunneridae</taxon>
        <taxon>Pentapetalae</taxon>
        <taxon>asterids</taxon>
        <taxon>campanulids</taxon>
        <taxon>Asterales</taxon>
        <taxon>Asteraceae</taxon>
        <taxon>Asteroideae</taxon>
        <taxon>Anthemideae</taxon>
        <taxon>Anthemidinae</taxon>
        <taxon>Tanacetum</taxon>
    </lineage>
</organism>
<comment type="caution">
    <text evidence="1">The sequence shown here is derived from an EMBL/GenBank/DDBJ whole genome shotgun (WGS) entry which is preliminary data.</text>
</comment>
<reference evidence="1" key="1">
    <citation type="journal article" date="2019" name="Sci. Rep.">
        <title>Draft genome of Tanacetum cinerariifolium, the natural source of mosquito coil.</title>
        <authorList>
            <person name="Yamashiro T."/>
            <person name="Shiraishi A."/>
            <person name="Satake H."/>
            <person name="Nakayama K."/>
        </authorList>
    </citation>
    <scope>NUCLEOTIDE SEQUENCE</scope>
</reference>
<evidence type="ECO:0000313" key="1">
    <source>
        <dbReference type="EMBL" id="GEZ86479.1"/>
    </source>
</evidence>
<dbReference type="EMBL" id="BKCJ010334201">
    <property type="protein sequence ID" value="GEZ86479.1"/>
    <property type="molecule type" value="Genomic_DNA"/>
</dbReference>
<name>A0A699IUA7_TANCI</name>
<gene>
    <name evidence="1" type="ORF">Tci_558452</name>
</gene>
<accession>A0A699IUA7</accession>
<protein>
    <submittedName>
        <fullName evidence="1">Uncharacterized protein</fullName>
    </submittedName>
</protein>